<evidence type="ECO:0000313" key="3">
    <source>
        <dbReference type="Proteomes" id="UP000440578"/>
    </source>
</evidence>
<dbReference type="EMBL" id="VIIS01000384">
    <property type="protein sequence ID" value="KAF0309636.1"/>
    <property type="molecule type" value="Genomic_DNA"/>
</dbReference>
<dbReference type="Gene3D" id="3.40.50.1110">
    <property type="entry name" value="SGNH hydrolase"/>
    <property type="match status" value="1"/>
</dbReference>
<gene>
    <name evidence="2" type="ORF">FJT64_019270</name>
</gene>
<accession>A0A6A4WQ91</accession>
<organism evidence="2 3">
    <name type="scientific">Amphibalanus amphitrite</name>
    <name type="common">Striped barnacle</name>
    <name type="synonym">Balanus amphitrite</name>
    <dbReference type="NCBI Taxonomy" id="1232801"/>
    <lineage>
        <taxon>Eukaryota</taxon>
        <taxon>Metazoa</taxon>
        <taxon>Ecdysozoa</taxon>
        <taxon>Arthropoda</taxon>
        <taxon>Crustacea</taxon>
        <taxon>Multicrustacea</taxon>
        <taxon>Cirripedia</taxon>
        <taxon>Thoracica</taxon>
        <taxon>Thoracicalcarea</taxon>
        <taxon>Balanomorpha</taxon>
        <taxon>Balanoidea</taxon>
        <taxon>Balanidae</taxon>
        <taxon>Amphibalaninae</taxon>
        <taxon>Amphibalanus</taxon>
    </lineage>
</organism>
<proteinExistence type="predicted"/>
<sequence>MDVLELDDPEAGDWLAEHHPLERPAKRPASLEAGGAGSSRKRAPLRAPAPSGRVHLLVGCSIARYSLMDIVGADIIYSKTKGGETWSRLRFTFQDYVDEWRRFAVSFGLSLGSIVIWLSGNDGYERGTGRNLFLTMTASRVAVLERCIAETIALARASSASVTVIGPLPRIAYDITLPWEQTAAYKVDRKVKEAVGEDDFVSVGKALTKKLGRRSRHLVTEECGDWFRDDRIHLSPEEYRKVADVEKFPKWLVLHAAGRLGVGRAECVL</sequence>
<evidence type="ECO:0008006" key="4">
    <source>
        <dbReference type="Google" id="ProtNLM"/>
    </source>
</evidence>
<dbReference type="OrthoDB" id="194443at2759"/>
<dbReference type="AlphaFoldDB" id="A0A6A4WQ91"/>
<dbReference type="SUPFAM" id="SSF52266">
    <property type="entry name" value="SGNH hydrolase"/>
    <property type="match status" value="1"/>
</dbReference>
<comment type="caution">
    <text evidence="2">The sequence shown here is derived from an EMBL/GenBank/DDBJ whole genome shotgun (WGS) entry which is preliminary data.</text>
</comment>
<keyword evidence="3" id="KW-1185">Reference proteome</keyword>
<evidence type="ECO:0000313" key="2">
    <source>
        <dbReference type="EMBL" id="KAF0309636.1"/>
    </source>
</evidence>
<reference evidence="2 3" key="1">
    <citation type="submission" date="2019-07" db="EMBL/GenBank/DDBJ databases">
        <title>Draft genome assembly of a fouling barnacle, Amphibalanus amphitrite (Darwin, 1854): The first reference genome for Thecostraca.</title>
        <authorList>
            <person name="Kim W."/>
        </authorList>
    </citation>
    <scope>NUCLEOTIDE SEQUENCE [LARGE SCALE GENOMIC DNA]</scope>
    <source>
        <strain evidence="2">SNU_AA5</strain>
        <tissue evidence="2">Soma without cirri and trophi</tissue>
    </source>
</reference>
<dbReference type="Proteomes" id="UP000440578">
    <property type="component" value="Unassembled WGS sequence"/>
</dbReference>
<evidence type="ECO:0000256" key="1">
    <source>
        <dbReference type="SAM" id="MobiDB-lite"/>
    </source>
</evidence>
<protein>
    <recommendedName>
        <fullName evidence="4">SGNH hydrolase-type esterase domain-containing protein</fullName>
    </recommendedName>
</protein>
<name>A0A6A4WQ91_AMPAM</name>
<dbReference type="InterPro" id="IPR036514">
    <property type="entry name" value="SGNH_hydro_sf"/>
</dbReference>
<feature type="region of interest" description="Disordered" evidence="1">
    <location>
        <begin position="24"/>
        <end position="47"/>
    </location>
</feature>